<dbReference type="Pfam" id="PF03062">
    <property type="entry name" value="MBOAT"/>
    <property type="match status" value="1"/>
</dbReference>
<dbReference type="PANTHER" id="PTHR13285">
    <property type="entry name" value="ACYLTRANSFERASE"/>
    <property type="match status" value="1"/>
</dbReference>
<dbReference type="Proteomes" id="UP000183047">
    <property type="component" value="Unassembled WGS sequence"/>
</dbReference>
<keyword evidence="6 7" id="KW-0472">Membrane</keyword>
<dbReference type="OrthoDB" id="9805788at2"/>
<dbReference type="GO" id="GO:0005886">
    <property type="term" value="C:plasma membrane"/>
    <property type="evidence" value="ECO:0007669"/>
    <property type="project" value="UniProtKB-SubCell"/>
</dbReference>
<evidence type="ECO:0000256" key="5">
    <source>
        <dbReference type="ARBA" id="ARBA00022989"/>
    </source>
</evidence>
<proteinExistence type="inferred from homology"/>
<reference evidence="10" key="1">
    <citation type="submission" date="2016-10" db="EMBL/GenBank/DDBJ databases">
        <authorList>
            <person name="Varghese N."/>
            <person name="Submissions S."/>
        </authorList>
    </citation>
    <scope>NUCLEOTIDE SEQUENCE [LARGE SCALE GENOMIC DNA]</scope>
    <source>
        <strain evidence="10">XBD2006</strain>
    </source>
</reference>
<sequence length="464" mass="52571">MISFSNITFIFRFLPAFLIVFYVTPVKFRTWTLLLGSLIFYLVGSIDSVGNFKMFPALLGAVVVNYLFARAVRNAEGKKKKVFLALIVIFDAVMLITFKLLGQFVDGSLIPIGISFYTFKMISFQADSYNGKIDSKPLFKDVAAYFCMFPQVVSGPIMRFSDYSDNLELIPGASKSSKEEILANIEDGFKYFIAGLAMKVLLADHYAMLWKEIGTIGYESISTPFAWIGAVTYSLQLFFDFWGYSLMSSGIAVMLGFPFVVNFDHPYGSASVSEFYRRWHATLGSWFRDYIYIPMGGSRVGTVRIILNLLVVWLVTGFWHGVTLNFILWGIILFVIIMCERFIVFKLPGVLKTIVGRFNVLVLIPLTWVIFAISDAGMLLNYFKRLFPFFGAGIAVNDNDYIKNLGIYGGLLAVGVVLLIPHVFKFIEKHRKNPLIMICLFVLFWFSVYSLTNSAGNPFMYFAF</sequence>
<evidence type="ECO:0000256" key="7">
    <source>
        <dbReference type="PIRNR" id="PIRNR016636"/>
    </source>
</evidence>
<dbReference type="InterPro" id="IPR028362">
    <property type="entry name" value="AlgI"/>
</dbReference>
<evidence type="ECO:0000313" key="9">
    <source>
        <dbReference type="EMBL" id="SCY48172.1"/>
    </source>
</evidence>
<dbReference type="GO" id="GO:0016746">
    <property type="term" value="F:acyltransferase activity"/>
    <property type="evidence" value="ECO:0007669"/>
    <property type="project" value="UniProtKB-KW"/>
</dbReference>
<evidence type="ECO:0000313" key="10">
    <source>
        <dbReference type="Proteomes" id="UP000183047"/>
    </source>
</evidence>
<organism evidence="9 10">
    <name type="scientific">Butyrivibrio hungatei</name>
    <dbReference type="NCBI Taxonomy" id="185008"/>
    <lineage>
        <taxon>Bacteria</taxon>
        <taxon>Bacillati</taxon>
        <taxon>Bacillota</taxon>
        <taxon>Clostridia</taxon>
        <taxon>Lachnospirales</taxon>
        <taxon>Lachnospiraceae</taxon>
        <taxon>Butyrivibrio</taxon>
    </lineage>
</organism>
<accession>A0A1G5G9D8</accession>
<feature type="transmembrane region" description="Helical" evidence="8">
    <location>
        <begin position="81"/>
        <end position="102"/>
    </location>
</feature>
<feature type="transmembrane region" description="Helical" evidence="8">
    <location>
        <begin position="405"/>
        <end position="423"/>
    </location>
</feature>
<evidence type="ECO:0000256" key="1">
    <source>
        <dbReference type="ARBA" id="ARBA00004651"/>
    </source>
</evidence>
<evidence type="ECO:0000256" key="8">
    <source>
        <dbReference type="SAM" id="Phobius"/>
    </source>
</evidence>
<keyword evidence="3 7" id="KW-1003">Cell membrane</keyword>
<dbReference type="PIRSF" id="PIRSF016636">
    <property type="entry name" value="AlgI_DltB"/>
    <property type="match status" value="1"/>
</dbReference>
<dbReference type="PANTHER" id="PTHR13285:SF18">
    <property type="entry name" value="PROTEIN-CYSTEINE N-PALMITOYLTRANSFERASE RASP"/>
    <property type="match status" value="1"/>
</dbReference>
<dbReference type="EMBL" id="FMUR01000019">
    <property type="protein sequence ID" value="SCY48172.1"/>
    <property type="molecule type" value="Genomic_DNA"/>
</dbReference>
<comment type="similarity">
    <text evidence="2 7">Belongs to the membrane-bound acyltransferase family.</text>
</comment>
<dbReference type="PIRSF" id="PIRSF500217">
    <property type="entry name" value="AlgI"/>
    <property type="match status" value="1"/>
</dbReference>
<comment type="subcellular location">
    <subcellularLocation>
        <location evidence="1">Cell membrane</location>
        <topology evidence="1">Multi-pass membrane protein</topology>
    </subcellularLocation>
</comment>
<evidence type="ECO:0000256" key="2">
    <source>
        <dbReference type="ARBA" id="ARBA00010323"/>
    </source>
</evidence>
<dbReference type="InterPro" id="IPR051085">
    <property type="entry name" value="MB_O-acyltransferase"/>
</dbReference>
<keyword evidence="7 9" id="KW-0808">Transferase</keyword>
<protein>
    <submittedName>
        <fullName evidence="9">Alginate O-acetyltransferase complex protein AlgI</fullName>
    </submittedName>
</protein>
<feature type="transmembrane region" description="Helical" evidence="8">
    <location>
        <begin position="52"/>
        <end position="69"/>
    </location>
</feature>
<feature type="transmembrane region" description="Helical" evidence="8">
    <location>
        <begin position="241"/>
        <end position="261"/>
    </location>
</feature>
<evidence type="ECO:0000256" key="3">
    <source>
        <dbReference type="ARBA" id="ARBA00022475"/>
    </source>
</evidence>
<gene>
    <name evidence="9" type="ORF">SAMN02910451_02779</name>
</gene>
<dbReference type="GO" id="GO:0042121">
    <property type="term" value="P:alginic acid biosynthetic process"/>
    <property type="evidence" value="ECO:0007669"/>
    <property type="project" value="InterPro"/>
</dbReference>
<feature type="transmembrane region" description="Helical" evidence="8">
    <location>
        <begin position="301"/>
        <end position="320"/>
    </location>
</feature>
<dbReference type="AlphaFoldDB" id="A0A1G5G9D8"/>
<keyword evidence="10" id="KW-1185">Reference proteome</keyword>
<evidence type="ECO:0000256" key="6">
    <source>
        <dbReference type="ARBA" id="ARBA00023136"/>
    </source>
</evidence>
<feature type="transmembrane region" description="Helical" evidence="8">
    <location>
        <begin position="360"/>
        <end position="383"/>
    </location>
</feature>
<keyword evidence="5 8" id="KW-1133">Transmembrane helix</keyword>
<keyword evidence="4 8" id="KW-0812">Transmembrane</keyword>
<name>A0A1G5G9D8_9FIRM</name>
<dbReference type="InterPro" id="IPR004299">
    <property type="entry name" value="MBOAT_fam"/>
</dbReference>
<keyword evidence="7" id="KW-0012">Acyltransferase</keyword>
<evidence type="ECO:0000256" key="4">
    <source>
        <dbReference type="ARBA" id="ARBA00022692"/>
    </source>
</evidence>
<feature type="transmembrane region" description="Helical" evidence="8">
    <location>
        <begin position="326"/>
        <end position="348"/>
    </location>
</feature>
<dbReference type="InterPro" id="IPR024194">
    <property type="entry name" value="Ac/AlaTfrase_AlgI/DltB"/>
</dbReference>
<feature type="transmembrane region" description="Helical" evidence="8">
    <location>
        <begin position="435"/>
        <end position="452"/>
    </location>
</feature>